<reference evidence="1 2" key="3">
    <citation type="journal article" date="2022" name="Microbiol. Spectr.">
        <title>Folding features and dynamics of 3D genome architecture in plant fungal pathogens.</title>
        <authorList>
            <person name="Xia C."/>
        </authorList>
    </citation>
    <scope>NUCLEOTIDE SEQUENCE [LARGE SCALE GENOMIC DNA]</scope>
    <source>
        <strain evidence="1 2">93-210</strain>
    </source>
</reference>
<comment type="caution">
    <text evidence="1">The sequence shown here is derived from an EMBL/GenBank/DDBJ whole genome shotgun (WGS) entry which is preliminary data.</text>
</comment>
<accession>A0ACC0DSD8</accession>
<reference evidence="2" key="1">
    <citation type="journal article" date="2018" name="BMC Genomics">
        <title>Genomic insights into host adaptation between the wheat stripe rust pathogen (Puccinia striiformis f. sp. tritici) and the barley stripe rust pathogen (Puccinia striiformis f. sp. hordei).</title>
        <authorList>
            <person name="Xia C."/>
            <person name="Wang M."/>
            <person name="Yin C."/>
            <person name="Cornejo O.E."/>
            <person name="Hulbert S.H."/>
            <person name="Chen X."/>
        </authorList>
    </citation>
    <scope>NUCLEOTIDE SEQUENCE [LARGE SCALE GENOMIC DNA]</scope>
    <source>
        <strain evidence="2">93-210</strain>
    </source>
</reference>
<sequence>MPPKKGKKGKKGDDDELWASKEKETIETPLGLAPDEEETQPANSRSKKSAFGFAAATSLDEDDDKEDGADDKVDQEEDFGGLMSTLKSASTATKKDKKAKKKGGKDSSRKVEFEDDVEITQVETTEATPAEPDMDELYPDPDKGKKAKKSKKKANKPFADDLDEDELLEQARKAREEAEAKIKIEQPSSPPLNTEEGSVPETTGVLSKKEKEKLKKEKEKAKKKAQAASKKASPGDADPQPDAIPPKSDLAEPPAENLAATPNADNEDGEVDNEAQATGTASKNKKKKKKAGEKAEPVKEEPKKKVGGKLSALRAAMEERQRLEAEAKAKAEEEERLRREEEEQLAAEEKRKEEEKARKKEKEKAKKEELRKAGKLLTPKQKAEKAAAELRLKALVESGAVVVGIQERSEAAPSSGTKKVTYGNRKKGPKKETASGPAKTEAKTESVPDVSKLAIADTPAPPTPPSPPTPAEPIATEEPDVKDDWDAESDDVKDEWDAESNDDEKSKSATVKQSGIKSGKPQDPSTSSKANPTGEKKSTAAGKAPAKPSQAASKSSKPEAKPKNKLDSESKVISGGSKGATASTKAGTSKETKESEESDEESESGSDDSDSDSGSGSDSDDSDDSDDSSDDDSDEEGRKMSTARIMAAQKKAEAAARRIKRHEEAMAARKPEDMRSPICCILGHVDTGKTKLLDKIRQTNVQEGEAGGITQQIGATFFPMEAIKRKTAVMAEHDLKEYKLPGLLMIDTPGHESFTNLRSRGSSLCNISILVVDIMHGLEQQTLESLKLLRDKKTPFIVALNKIDRLYGWTAIRENSFRDSFSKQVRPVQREFETRLESVVLAFAEQGLNAVPYYENTNYSKNVSLVPTSAVTGEGVPDLLMLLIKLTQERMSERLMYLSELECTVLEVKVIEGLGTTIDVVLSNGVLREGDKIVVCGLNGPIVTQVRALLTPQPMKELRIKGQYVHHKEVKASLGIKIVAPDLEKAIAGSRLLLLTEDDDEEDLKEEVMGDLTNLMSNIDKSGRGVCVQASTLGSLEALLEFLRTSKIPVSGINIGPVYKRDVMRAGTMLEKAKELAVLLAFDVPIDKDAEKLAEESGVKIFRADIIYHLFDAFTAYNADIMEAKRIDSAPIAVWPCRLKIIQAFTKRDPIIVGCDILEGTLKVGTPLCVVKVDPTTKARTTIPLGKVTSLEINHKSVQTLKREQAGAGVAVKIEHASYQSAMTFGRQFDEKDELLAQISRQSIDVLKNVFRSEVSKDEWALIVKLKKELMID</sequence>
<gene>
    <name evidence="1" type="ORF">MJO28_014966</name>
</gene>
<dbReference type="EMBL" id="CM045880">
    <property type="protein sequence ID" value="KAI7938046.1"/>
    <property type="molecule type" value="Genomic_DNA"/>
</dbReference>
<keyword evidence="2" id="KW-1185">Reference proteome</keyword>
<protein>
    <submittedName>
        <fullName evidence="1">Uncharacterized protein</fullName>
    </submittedName>
</protein>
<dbReference type="Proteomes" id="UP001060170">
    <property type="component" value="Chromosome 16"/>
</dbReference>
<evidence type="ECO:0000313" key="1">
    <source>
        <dbReference type="EMBL" id="KAI7938046.1"/>
    </source>
</evidence>
<evidence type="ECO:0000313" key="2">
    <source>
        <dbReference type="Proteomes" id="UP001060170"/>
    </source>
</evidence>
<reference evidence="2" key="2">
    <citation type="journal article" date="2018" name="Mol. Plant Microbe Interact.">
        <title>Genome sequence resources for the wheat stripe rust pathogen (Puccinia striiformis f. sp. tritici) and the barley stripe rust pathogen (Puccinia striiformis f. sp. hordei).</title>
        <authorList>
            <person name="Xia C."/>
            <person name="Wang M."/>
            <person name="Yin C."/>
            <person name="Cornejo O.E."/>
            <person name="Hulbert S.H."/>
            <person name="Chen X."/>
        </authorList>
    </citation>
    <scope>NUCLEOTIDE SEQUENCE [LARGE SCALE GENOMIC DNA]</scope>
    <source>
        <strain evidence="2">93-210</strain>
    </source>
</reference>
<proteinExistence type="predicted"/>
<name>A0ACC0DSD8_9BASI</name>
<organism evidence="1 2">
    <name type="scientific">Puccinia striiformis f. sp. tritici</name>
    <dbReference type="NCBI Taxonomy" id="168172"/>
    <lineage>
        <taxon>Eukaryota</taxon>
        <taxon>Fungi</taxon>
        <taxon>Dikarya</taxon>
        <taxon>Basidiomycota</taxon>
        <taxon>Pucciniomycotina</taxon>
        <taxon>Pucciniomycetes</taxon>
        <taxon>Pucciniales</taxon>
        <taxon>Pucciniaceae</taxon>
        <taxon>Puccinia</taxon>
    </lineage>
</organism>